<evidence type="ECO:0000313" key="2">
    <source>
        <dbReference type="Proteomes" id="UP000001037"/>
    </source>
</evidence>
<dbReference type="GeneID" id="52281855"/>
<dbReference type="AlphaFoldDB" id="G0EGK1"/>
<dbReference type="Proteomes" id="UP000001037">
    <property type="component" value="Chromosome"/>
</dbReference>
<reference evidence="1 2" key="1">
    <citation type="journal article" date="2011" name="Stand. Genomic Sci.">
        <title>Complete genome sequence of the hyperthermophilic chemolithoautotroph Pyrolobus fumarii type strain (1A).</title>
        <authorList>
            <person name="Anderson I."/>
            <person name="Goker M."/>
            <person name="Nolan M."/>
            <person name="Lucas S."/>
            <person name="Hammon N."/>
            <person name="Deshpande S."/>
            <person name="Cheng J.F."/>
            <person name="Tapia R."/>
            <person name="Han C."/>
            <person name="Goodwin L."/>
            <person name="Pitluck S."/>
            <person name="Huntemann M."/>
            <person name="Liolios K."/>
            <person name="Ivanova N."/>
            <person name="Pagani I."/>
            <person name="Mavromatis K."/>
            <person name="Ovchinikova G."/>
            <person name="Pati A."/>
            <person name="Chen A."/>
            <person name="Palaniappan K."/>
            <person name="Land M."/>
            <person name="Hauser L."/>
            <person name="Brambilla E.M."/>
            <person name="Huber H."/>
            <person name="Yasawong M."/>
            <person name="Rohde M."/>
            <person name="Spring S."/>
            <person name="Abt B."/>
            <person name="Sikorski J."/>
            <person name="Wirth R."/>
            <person name="Detter J.C."/>
            <person name="Woyke T."/>
            <person name="Bristow J."/>
            <person name="Eisen J.A."/>
            <person name="Markowitz V."/>
            <person name="Hugenholtz P."/>
            <person name="Kyrpides N.C."/>
            <person name="Klenk H.P."/>
            <person name="Lapidus A."/>
        </authorList>
    </citation>
    <scope>NUCLEOTIDE SEQUENCE [LARGE SCALE GENOMIC DNA]</scope>
    <source>
        <strain evidence="2">DSM 11204 / 1A</strain>
    </source>
</reference>
<gene>
    <name evidence="1" type="ordered locus">Pyrfu_0504</name>
</gene>
<accession>G0EGK1</accession>
<dbReference type="HOGENOM" id="CLU_3130992_0_0_2"/>
<sequence length="49" mass="5395">MPGKIGVRRRGWVVAFKPRGQVSSSVNSEERKSCHASNGVIREASTIRL</sequence>
<proteinExistence type="predicted"/>
<dbReference type="KEGG" id="pfm:Pyrfu_0504"/>
<dbReference type="EMBL" id="CP002838">
    <property type="protein sequence ID" value="AEM38375.1"/>
    <property type="molecule type" value="Genomic_DNA"/>
</dbReference>
<dbReference type="InParanoid" id="G0EGK1"/>
<dbReference type="RefSeq" id="WP_014026052.1">
    <property type="nucleotide sequence ID" value="NC_015931.1"/>
</dbReference>
<organism evidence="1 2">
    <name type="scientific">Pyrolobus fumarii (strain DSM 11204 / 1A)</name>
    <dbReference type="NCBI Taxonomy" id="694429"/>
    <lineage>
        <taxon>Archaea</taxon>
        <taxon>Thermoproteota</taxon>
        <taxon>Thermoprotei</taxon>
        <taxon>Desulfurococcales</taxon>
        <taxon>Pyrodictiaceae</taxon>
        <taxon>Pyrolobus</taxon>
    </lineage>
</organism>
<evidence type="ECO:0000313" key="1">
    <source>
        <dbReference type="EMBL" id="AEM38375.1"/>
    </source>
</evidence>
<name>G0EGK1_PYRF1</name>
<protein>
    <submittedName>
        <fullName evidence="1">Uncharacterized protein</fullName>
    </submittedName>
</protein>
<keyword evidence="2" id="KW-1185">Reference proteome</keyword>